<feature type="transmembrane region" description="Helical" evidence="11">
    <location>
        <begin position="432"/>
        <end position="450"/>
    </location>
</feature>
<name>A0ABU9C701_9BURK</name>
<evidence type="ECO:0000256" key="2">
    <source>
        <dbReference type="ARBA" id="ARBA00004651"/>
    </source>
</evidence>
<feature type="region of interest" description="Disordered" evidence="10">
    <location>
        <begin position="250"/>
        <end position="326"/>
    </location>
</feature>
<evidence type="ECO:0000259" key="13">
    <source>
        <dbReference type="Pfam" id="PF08345"/>
    </source>
</evidence>
<keyword evidence="14" id="KW-0969">Cilium</keyword>
<dbReference type="InterPro" id="IPR000067">
    <property type="entry name" value="FlgMring_FliF"/>
</dbReference>
<dbReference type="NCBIfam" id="TIGR00206">
    <property type="entry name" value="fliF"/>
    <property type="match status" value="1"/>
</dbReference>
<keyword evidence="7 11" id="KW-0472">Membrane</keyword>
<evidence type="ECO:0000313" key="14">
    <source>
        <dbReference type="EMBL" id="MEK8047684.1"/>
    </source>
</evidence>
<keyword evidence="8 9" id="KW-0975">Bacterial flagellum</keyword>
<evidence type="ECO:0000256" key="1">
    <source>
        <dbReference type="ARBA" id="ARBA00004117"/>
    </source>
</evidence>
<dbReference type="Pfam" id="PF08345">
    <property type="entry name" value="YscJ_FliF_C"/>
    <property type="match status" value="1"/>
</dbReference>
<evidence type="ECO:0000256" key="11">
    <source>
        <dbReference type="SAM" id="Phobius"/>
    </source>
</evidence>
<evidence type="ECO:0000256" key="9">
    <source>
        <dbReference type="PIRNR" id="PIRNR004862"/>
    </source>
</evidence>
<dbReference type="InterPro" id="IPR043427">
    <property type="entry name" value="YscJ/FliF"/>
</dbReference>
<evidence type="ECO:0000256" key="6">
    <source>
        <dbReference type="ARBA" id="ARBA00022989"/>
    </source>
</evidence>
<protein>
    <recommendedName>
        <fullName evidence="9">Flagellar M-ring protein</fullName>
    </recommendedName>
</protein>
<evidence type="ECO:0000313" key="15">
    <source>
        <dbReference type="Proteomes" id="UP001379945"/>
    </source>
</evidence>
<keyword evidence="4" id="KW-1003">Cell membrane</keyword>
<comment type="subcellular location">
    <subcellularLocation>
        <location evidence="1 9">Bacterial flagellum basal body</location>
    </subcellularLocation>
    <subcellularLocation>
        <location evidence="2">Cell membrane</location>
        <topology evidence="2">Multi-pass membrane protein</topology>
    </subcellularLocation>
</comment>
<comment type="function">
    <text evidence="9">The M ring may be actively involved in energy transduction.</text>
</comment>
<gene>
    <name evidence="14" type="primary">fliF</name>
    <name evidence="14" type="ORF">AACH00_15080</name>
</gene>
<evidence type="ECO:0000259" key="12">
    <source>
        <dbReference type="Pfam" id="PF01514"/>
    </source>
</evidence>
<comment type="similarity">
    <text evidence="3 9">Belongs to the FliF family.</text>
</comment>
<dbReference type="InterPro" id="IPR013556">
    <property type="entry name" value="Flag_M-ring_C"/>
</dbReference>
<keyword evidence="6 11" id="KW-1133">Transmembrane helix</keyword>
<evidence type="ECO:0000256" key="7">
    <source>
        <dbReference type="ARBA" id="ARBA00023136"/>
    </source>
</evidence>
<dbReference type="PIRSF" id="PIRSF004862">
    <property type="entry name" value="FliF"/>
    <property type="match status" value="1"/>
</dbReference>
<dbReference type="PRINTS" id="PR01009">
    <property type="entry name" value="FLGMRINGFLIF"/>
</dbReference>
<dbReference type="Pfam" id="PF01514">
    <property type="entry name" value="YscJ_FliF"/>
    <property type="match status" value="1"/>
</dbReference>
<evidence type="ECO:0000256" key="10">
    <source>
        <dbReference type="SAM" id="MobiDB-lite"/>
    </source>
</evidence>
<feature type="domain" description="Flagellar M-ring C-terminal" evidence="13">
    <location>
        <begin position="230"/>
        <end position="406"/>
    </location>
</feature>
<keyword evidence="15" id="KW-1185">Reference proteome</keyword>
<dbReference type="InterPro" id="IPR006182">
    <property type="entry name" value="FliF_N_dom"/>
</dbReference>
<proteinExistence type="inferred from homology"/>
<dbReference type="PANTHER" id="PTHR30046">
    <property type="entry name" value="FLAGELLAR M-RING PROTEIN"/>
    <property type="match status" value="1"/>
</dbReference>
<feature type="compositionally biased region" description="Polar residues" evidence="10">
    <location>
        <begin position="250"/>
        <end position="280"/>
    </location>
</feature>
<dbReference type="Gene3D" id="3.30.300.30">
    <property type="match status" value="1"/>
</dbReference>
<dbReference type="PANTHER" id="PTHR30046:SF0">
    <property type="entry name" value="FLAGELLAR M-RING PROTEIN"/>
    <property type="match status" value="1"/>
</dbReference>
<evidence type="ECO:0000256" key="4">
    <source>
        <dbReference type="ARBA" id="ARBA00022475"/>
    </source>
</evidence>
<evidence type="ECO:0000256" key="5">
    <source>
        <dbReference type="ARBA" id="ARBA00022692"/>
    </source>
</evidence>
<keyword evidence="14" id="KW-0966">Cell projection</keyword>
<dbReference type="EMBL" id="JBBUTI010000010">
    <property type="protein sequence ID" value="MEK8047684.1"/>
    <property type="molecule type" value="Genomic_DNA"/>
</dbReference>
<feature type="domain" description="Flagellar M-ring N-terminal" evidence="12">
    <location>
        <begin position="22"/>
        <end position="196"/>
    </location>
</feature>
<organism evidence="14 15">
    <name type="scientific">Ideonella margarita</name>
    <dbReference type="NCBI Taxonomy" id="2984191"/>
    <lineage>
        <taxon>Bacteria</taxon>
        <taxon>Pseudomonadati</taxon>
        <taxon>Pseudomonadota</taxon>
        <taxon>Betaproteobacteria</taxon>
        <taxon>Burkholderiales</taxon>
        <taxon>Sphaerotilaceae</taxon>
        <taxon>Ideonella</taxon>
    </lineage>
</organism>
<reference evidence="14 15" key="1">
    <citation type="submission" date="2024-04" db="EMBL/GenBank/DDBJ databases">
        <title>Novel species of the genus Ideonella isolated from streams.</title>
        <authorList>
            <person name="Lu H."/>
        </authorList>
    </citation>
    <scope>NUCLEOTIDE SEQUENCE [LARGE SCALE GENOMIC DNA]</scope>
    <source>
        <strain evidence="14 15">LYT19W</strain>
    </source>
</reference>
<dbReference type="Proteomes" id="UP001379945">
    <property type="component" value="Unassembled WGS sequence"/>
</dbReference>
<feature type="compositionally biased region" description="Low complexity" evidence="10">
    <location>
        <begin position="283"/>
        <end position="292"/>
    </location>
</feature>
<evidence type="ECO:0000256" key="3">
    <source>
        <dbReference type="ARBA" id="ARBA00007971"/>
    </source>
</evidence>
<sequence length="542" mass="57487">MKLGVAVAALLATVVAMVLWANKGDWKVLYANLPDKEAGAIIAQLTQMNVPYKHSEGGGALLVPAERMYDVKMKLAAAGLPKAQVAGNELLDNAKFGQTDRQERMSMQRALEGELVRTITKLDGVEEARVHLALPNQNGFFREQQKPSASVMLTLHPGRTLDRGQAAAIVHLVSSSVPELNAKSVSVLDQRGQLLSGPGEDAGKSLDEQQLQYVRQIEASYLKRVQDIIEPVVGRDNLRATVVADVDFSQSEATSEQYRPNQGNEPAAVRSQQSMESTLPGQAVPAGVPGAATNQPPVPATAPVNGAAAPLQPAQTGGSGGGAKKENVTNYEVDKTVRVTRNATGNVRRINAALVVNHRTSTDPKGKTSTVPLTPEEMEKLTALVQEAVGYNKERGDSVKVINAPFQIEPPAAGDELPWWKQAWLLDLLRTGAVPLALALVALGLIFGVIKPSVMSALAPPPPPPAPAETELTAIENKGGQLNAVIDDETGLPALEGAEGGLPALEAPQENSKLEAARKLARENPVAVANIMREWVTGEPVA</sequence>
<dbReference type="InterPro" id="IPR045851">
    <property type="entry name" value="AMP-bd_C_sf"/>
</dbReference>
<comment type="caution">
    <text evidence="14">The sequence shown here is derived from an EMBL/GenBank/DDBJ whole genome shotgun (WGS) entry which is preliminary data.</text>
</comment>
<keyword evidence="14" id="KW-0282">Flagellum</keyword>
<keyword evidence="5 11" id="KW-0812">Transmembrane</keyword>
<accession>A0ABU9C701</accession>
<evidence type="ECO:0000256" key="8">
    <source>
        <dbReference type="ARBA" id="ARBA00023143"/>
    </source>
</evidence>